<evidence type="ECO:0000256" key="1">
    <source>
        <dbReference type="SAM" id="SignalP"/>
    </source>
</evidence>
<protein>
    <recommendedName>
        <fullName evidence="2">Ryanodine receptor Ryr domain-containing protein</fullName>
    </recommendedName>
</protein>
<comment type="caution">
    <text evidence="3">The sequence shown here is derived from an EMBL/GenBank/DDBJ whole genome shotgun (WGS) entry which is preliminary data.</text>
</comment>
<dbReference type="OrthoDB" id="227202at2"/>
<dbReference type="Gene3D" id="6.20.350.10">
    <property type="match status" value="1"/>
</dbReference>
<dbReference type="Proteomes" id="UP000297834">
    <property type="component" value="Unassembled WGS sequence"/>
</dbReference>
<reference evidence="3 4" key="1">
    <citation type="submission" date="2019-03" db="EMBL/GenBank/DDBJ databases">
        <title>Alkanindiges illinoisensis: a potential pathogenic isolated from ascites of a gastric cancer patient with abdominal metastasis.</title>
        <authorList>
            <person name="Hu X."/>
            <person name="Yang B."/>
            <person name="Yan X."/>
            <person name="Lin L."/>
            <person name="Zhao H."/>
            <person name="Zhou F."/>
            <person name="Su B."/>
            <person name="Chen J."/>
            <person name="Rui Y."/>
            <person name="Wang Q."/>
            <person name="Zheng L."/>
        </authorList>
    </citation>
    <scope>NUCLEOTIDE SEQUENCE [LARGE SCALE GENOMIC DNA]</scope>
    <source>
        <strain evidence="3 4">NFYY 23406</strain>
    </source>
</reference>
<name>A0A4Y7X8Y2_9GAMM</name>
<feature type="domain" description="Ryanodine receptor Ryr" evidence="2">
    <location>
        <begin position="55"/>
        <end position="101"/>
    </location>
</feature>
<accession>A0A4Y7X8Y2</accession>
<keyword evidence="1" id="KW-0732">Signal</keyword>
<feature type="chain" id="PRO_5021486444" description="Ryanodine receptor Ryr domain-containing protein" evidence="1">
    <location>
        <begin position="24"/>
        <end position="291"/>
    </location>
</feature>
<organism evidence="3 4">
    <name type="scientific">Alkanindiges illinoisensis</name>
    <dbReference type="NCBI Taxonomy" id="197183"/>
    <lineage>
        <taxon>Bacteria</taxon>
        <taxon>Pseudomonadati</taxon>
        <taxon>Pseudomonadota</taxon>
        <taxon>Gammaproteobacteria</taxon>
        <taxon>Moraxellales</taxon>
        <taxon>Moraxellaceae</taxon>
        <taxon>Alkanindiges</taxon>
    </lineage>
</organism>
<dbReference type="InterPro" id="IPR003032">
    <property type="entry name" value="Ryanodine_rcpt"/>
</dbReference>
<dbReference type="AlphaFoldDB" id="A0A4Y7X8Y2"/>
<feature type="signal peptide" evidence="1">
    <location>
        <begin position="1"/>
        <end position="23"/>
    </location>
</feature>
<dbReference type="EMBL" id="SNTY01000085">
    <property type="protein sequence ID" value="TEU23371.1"/>
    <property type="molecule type" value="Genomic_DNA"/>
</dbReference>
<evidence type="ECO:0000313" key="3">
    <source>
        <dbReference type="EMBL" id="TEU23371.1"/>
    </source>
</evidence>
<dbReference type="Pfam" id="PF02026">
    <property type="entry name" value="RyR"/>
    <property type="match status" value="1"/>
</dbReference>
<gene>
    <name evidence="3" type="ORF">E2B99_13730</name>
</gene>
<dbReference type="RefSeq" id="WP_134245805.1">
    <property type="nucleotide sequence ID" value="NZ_SNTY01000085.1"/>
</dbReference>
<evidence type="ECO:0000259" key="2">
    <source>
        <dbReference type="Pfam" id="PF02026"/>
    </source>
</evidence>
<keyword evidence="4" id="KW-1185">Reference proteome</keyword>
<proteinExistence type="predicted"/>
<sequence>MKRGLIAAVAYGILGAYSFSVSAVTEPAWDSLTDQEKQPTLARVDMLLANPDSTPEQLHTSWLEKKLADGWTTGSPFDAQKKQHPLCVPYSDLPQEEKTKDYLLYAVVQSLKDLPDAEEAALEAVTTYQKQLASVAQEKGAGAKQDPAMASAIAVKYIGRRPDWRDSLYNTGLYFTSGQTRQLPAAIARKLLKHADLFTEGEQDEGIVIADTTTSTDDTGKLLDEAAKQLQEKTRQQEQIQDVIDRLGQMDKDQLADYAYVNYQQKVPKTLSVENMKERVIQLVNQFGIVP</sequence>
<evidence type="ECO:0000313" key="4">
    <source>
        <dbReference type="Proteomes" id="UP000297834"/>
    </source>
</evidence>